<feature type="transmembrane region" description="Helical" evidence="4">
    <location>
        <begin position="137"/>
        <end position="158"/>
    </location>
</feature>
<feature type="transmembrane region" description="Helical" evidence="4">
    <location>
        <begin position="53"/>
        <end position="72"/>
    </location>
</feature>
<evidence type="ECO:0000256" key="2">
    <source>
        <dbReference type="ARBA" id="ARBA00023125"/>
    </source>
</evidence>
<dbReference type="PANTHER" id="PTHR44688">
    <property type="entry name" value="DNA-BINDING TRANSCRIPTIONAL ACTIVATOR DEVR_DOSR"/>
    <property type="match status" value="1"/>
</dbReference>
<proteinExistence type="predicted"/>
<dbReference type="Pfam" id="PF00196">
    <property type="entry name" value="GerE"/>
    <property type="match status" value="1"/>
</dbReference>
<dbReference type="InterPro" id="IPR036388">
    <property type="entry name" value="WH-like_DNA-bd_sf"/>
</dbReference>
<dbReference type="PRINTS" id="PR00038">
    <property type="entry name" value="HTHLUXR"/>
</dbReference>
<keyword evidence="4" id="KW-0472">Membrane</keyword>
<name>A0A369NVZ2_9ACTN</name>
<reference evidence="6 7" key="1">
    <citation type="journal article" date="2018" name="Elife">
        <title>Discovery and characterization of a prevalent human gut bacterial enzyme sufficient for the inactivation of a family of plant toxins.</title>
        <authorList>
            <person name="Koppel N."/>
            <person name="Bisanz J.E."/>
            <person name="Pandelia M.E."/>
            <person name="Turnbaugh P.J."/>
            <person name="Balskus E.P."/>
        </authorList>
    </citation>
    <scope>NUCLEOTIDE SEQUENCE [LARGE SCALE GENOMIC DNA]</scope>
    <source>
        <strain evidence="6 7">OB21 GAM 11</strain>
    </source>
</reference>
<feature type="domain" description="HTH luxR-type" evidence="5">
    <location>
        <begin position="416"/>
        <end position="481"/>
    </location>
</feature>
<feature type="transmembrane region" description="Helical" evidence="4">
    <location>
        <begin position="209"/>
        <end position="233"/>
    </location>
</feature>
<feature type="transmembrane region" description="Helical" evidence="4">
    <location>
        <begin position="164"/>
        <end position="181"/>
    </location>
</feature>
<dbReference type="SMART" id="SM00421">
    <property type="entry name" value="HTH_LUXR"/>
    <property type="match status" value="1"/>
</dbReference>
<dbReference type="PROSITE" id="PS50043">
    <property type="entry name" value="HTH_LUXR_2"/>
    <property type="match status" value="1"/>
</dbReference>
<evidence type="ECO:0000256" key="1">
    <source>
        <dbReference type="ARBA" id="ARBA00023015"/>
    </source>
</evidence>
<accession>A0A369NVZ2</accession>
<dbReference type="AlphaFoldDB" id="A0A369NVZ2"/>
<feature type="transmembrane region" description="Helical" evidence="4">
    <location>
        <begin position="239"/>
        <end position="261"/>
    </location>
</feature>
<evidence type="ECO:0000256" key="3">
    <source>
        <dbReference type="ARBA" id="ARBA00023163"/>
    </source>
</evidence>
<feature type="transmembrane region" description="Helical" evidence="4">
    <location>
        <begin position="16"/>
        <end position="41"/>
    </location>
</feature>
<dbReference type="InterPro" id="IPR016032">
    <property type="entry name" value="Sig_transdc_resp-reg_C-effctor"/>
</dbReference>
<dbReference type="GO" id="GO:0003677">
    <property type="term" value="F:DNA binding"/>
    <property type="evidence" value="ECO:0007669"/>
    <property type="project" value="UniProtKB-KW"/>
</dbReference>
<evidence type="ECO:0000313" key="7">
    <source>
        <dbReference type="Proteomes" id="UP000253805"/>
    </source>
</evidence>
<keyword evidence="2" id="KW-0238">DNA-binding</keyword>
<dbReference type="RefSeq" id="WP_114549569.1">
    <property type="nucleotide sequence ID" value="NZ_PPUT01000030.1"/>
</dbReference>
<dbReference type="Proteomes" id="UP000253805">
    <property type="component" value="Unassembled WGS sequence"/>
</dbReference>
<gene>
    <name evidence="6" type="ORF">C1850_09885</name>
</gene>
<feature type="transmembrane region" description="Helical" evidence="4">
    <location>
        <begin position="326"/>
        <end position="353"/>
    </location>
</feature>
<dbReference type="SUPFAM" id="SSF46894">
    <property type="entry name" value="C-terminal effector domain of the bipartite response regulators"/>
    <property type="match status" value="1"/>
</dbReference>
<organism evidence="6 7">
    <name type="scientific">Adlercreutzia equolifaciens subsp. celatus</name>
    <dbReference type="NCBI Taxonomy" id="394340"/>
    <lineage>
        <taxon>Bacteria</taxon>
        <taxon>Bacillati</taxon>
        <taxon>Actinomycetota</taxon>
        <taxon>Coriobacteriia</taxon>
        <taxon>Eggerthellales</taxon>
        <taxon>Eggerthellaceae</taxon>
        <taxon>Adlercreutzia</taxon>
    </lineage>
</organism>
<keyword evidence="4" id="KW-1133">Transmembrane helix</keyword>
<comment type="caution">
    <text evidence="6">The sequence shown here is derived from an EMBL/GenBank/DDBJ whole genome shotgun (WGS) entry which is preliminary data.</text>
</comment>
<dbReference type="GO" id="GO:0006355">
    <property type="term" value="P:regulation of DNA-templated transcription"/>
    <property type="evidence" value="ECO:0007669"/>
    <property type="project" value="InterPro"/>
</dbReference>
<evidence type="ECO:0000259" key="5">
    <source>
        <dbReference type="PROSITE" id="PS50043"/>
    </source>
</evidence>
<feature type="transmembrane region" description="Helical" evidence="4">
    <location>
        <begin position="268"/>
        <end position="288"/>
    </location>
</feature>
<feature type="transmembrane region" description="Helical" evidence="4">
    <location>
        <begin position="79"/>
        <end position="100"/>
    </location>
</feature>
<keyword evidence="1" id="KW-0805">Transcription regulation</keyword>
<dbReference type="Gene3D" id="1.10.10.10">
    <property type="entry name" value="Winged helix-like DNA-binding domain superfamily/Winged helix DNA-binding domain"/>
    <property type="match status" value="1"/>
</dbReference>
<evidence type="ECO:0000313" key="6">
    <source>
        <dbReference type="EMBL" id="RDC42299.1"/>
    </source>
</evidence>
<dbReference type="PANTHER" id="PTHR44688:SF16">
    <property type="entry name" value="DNA-BINDING TRANSCRIPTIONAL ACTIVATOR DEVR_DOSR"/>
    <property type="match status" value="1"/>
</dbReference>
<feature type="transmembrane region" description="Helical" evidence="4">
    <location>
        <begin position="106"/>
        <end position="125"/>
    </location>
</feature>
<dbReference type="InterPro" id="IPR000792">
    <property type="entry name" value="Tscrpt_reg_LuxR_C"/>
</dbReference>
<keyword evidence="4" id="KW-0812">Transmembrane</keyword>
<sequence>MGTASRSDENRGNRQLVLASTGFSLLYAVCVSFFYFTPLAARPDFSAQAFDNVLNPAMFLTGVALALLVKHVPAKRQAIIPAIGYLSLAAAVALLFAAGVAQSSPLSLAAAVLAGAGMSLAAPFYFASLADFGTRSIALVCGIMSLAGMALDMAWALLPPMALLALQLAALVASALCLVQLSREGSPERDRSDDPKTDGLARRDLLNTFLVPGLGTFALSIVYGIIDAAAAGAAASPDAAWAISKVGGIVAAVAFTLYFAVGRQSSTTLLFNVVFGALATGILFLPFLPGNYTVALNIFAATGWKLVMLSLFYLVVITYAHDRTRLLAAIALAYVLPRLGLFIGLNIALVLHIDAGADFVRTTAVAFFLLYLILMVVWLVNAHERRRALGEAQAARERLDRFAHSQEDFHRARCTELAAEHGLTNRETDILLLLAQGRDAQFVSDALYLSRNTVKSYQKSIYAKLGVHSKQEIIELVVPSL</sequence>
<protein>
    <submittedName>
        <fullName evidence="6">Helix-turn-helix transcriptional regulator</fullName>
    </submittedName>
</protein>
<dbReference type="CDD" id="cd06170">
    <property type="entry name" value="LuxR_C_like"/>
    <property type="match status" value="1"/>
</dbReference>
<feature type="transmembrane region" description="Helical" evidence="4">
    <location>
        <begin position="294"/>
        <end position="319"/>
    </location>
</feature>
<evidence type="ECO:0000256" key="4">
    <source>
        <dbReference type="SAM" id="Phobius"/>
    </source>
</evidence>
<dbReference type="EMBL" id="PPUT01000030">
    <property type="protein sequence ID" value="RDC42299.1"/>
    <property type="molecule type" value="Genomic_DNA"/>
</dbReference>
<feature type="transmembrane region" description="Helical" evidence="4">
    <location>
        <begin position="359"/>
        <end position="380"/>
    </location>
</feature>
<keyword evidence="3" id="KW-0804">Transcription</keyword>
<dbReference type="PROSITE" id="PS00622">
    <property type="entry name" value="HTH_LUXR_1"/>
    <property type="match status" value="1"/>
</dbReference>